<keyword evidence="2" id="KW-1185">Reference proteome</keyword>
<gene>
    <name evidence="1" type="ORF">KUCAC02_017141</name>
</gene>
<reference evidence="1" key="1">
    <citation type="submission" date="2022-05" db="EMBL/GenBank/DDBJ databases">
        <title>Chromosome-level genome of Chaenocephalus aceratus.</title>
        <authorList>
            <person name="Park H."/>
        </authorList>
    </citation>
    <scope>NUCLEOTIDE SEQUENCE</scope>
    <source>
        <strain evidence="1">KU_202001</strain>
    </source>
</reference>
<name>A0ACB9W0W6_CHAAC</name>
<comment type="caution">
    <text evidence="1">The sequence shown here is derived from an EMBL/GenBank/DDBJ whole genome shotgun (WGS) entry which is preliminary data.</text>
</comment>
<protein>
    <submittedName>
        <fullName evidence="1">Uncharacterized protein</fullName>
    </submittedName>
</protein>
<evidence type="ECO:0000313" key="1">
    <source>
        <dbReference type="EMBL" id="KAI4806312.1"/>
    </source>
</evidence>
<organism evidence="1 2">
    <name type="scientific">Chaenocephalus aceratus</name>
    <name type="common">Blackfin icefish</name>
    <name type="synonym">Chaenichthys aceratus</name>
    <dbReference type="NCBI Taxonomy" id="36190"/>
    <lineage>
        <taxon>Eukaryota</taxon>
        <taxon>Metazoa</taxon>
        <taxon>Chordata</taxon>
        <taxon>Craniata</taxon>
        <taxon>Vertebrata</taxon>
        <taxon>Euteleostomi</taxon>
        <taxon>Actinopterygii</taxon>
        <taxon>Neopterygii</taxon>
        <taxon>Teleostei</taxon>
        <taxon>Neoteleostei</taxon>
        <taxon>Acanthomorphata</taxon>
        <taxon>Eupercaria</taxon>
        <taxon>Perciformes</taxon>
        <taxon>Notothenioidei</taxon>
        <taxon>Channichthyidae</taxon>
        <taxon>Chaenocephalus</taxon>
    </lineage>
</organism>
<dbReference type="Proteomes" id="UP001057452">
    <property type="component" value="Chromosome 20"/>
</dbReference>
<evidence type="ECO:0000313" key="2">
    <source>
        <dbReference type="Proteomes" id="UP001057452"/>
    </source>
</evidence>
<accession>A0ACB9W0W6</accession>
<sequence length="78" mass="8154">MEAGQVLSLSVGCQHRGSALSASDKLRVNTLEFAGAQGLCIPSGHDTRHTTSWRSTPLGYDVGILSGNNGAQQPSSDR</sequence>
<dbReference type="EMBL" id="CM043804">
    <property type="protein sequence ID" value="KAI4806312.1"/>
    <property type="molecule type" value="Genomic_DNA"/>
</dbReference>
<proteinExistence type="predicted"/>